<evidence type="ECO:0000256" key="1">
    <source>
        <dbReference type="SAM" id="Phobius"/>
    </source>
</evidence>
<feature type="transmembrane region" description="Helical" evidence="1">
    <location>
        <begin position="77"/>
        <end position="100"/>
    </location>
</feature>
<accession>A0A3E0WAA4</accession>
<evidence type="ECO:0000313" key="3">
    <source>
        <dbReference type="Proteomes" id="UP000257080"/>
    </source>
</evidence>
<sequence length="103" mass="10629">MSDSTVRARVSLAIVAALLAVVSVIALVTADFRPPASVIGWAIAGPIAVSLLAIYAVGDARARLAPEYVARASATWVYRAALVVTSIAIVIDALSVGVWLGRL</sequence>
<feature type="transmembrane region" description="Helical" evidence="1">
    <location>
        <begin position="38"/>
        <end position="57"/>
    </location>
</feature>
<proteinExistence type="predicted"/>
<dbReference type="EMBL" id="NBXE01000029">
    <property type="protein sequence ID" value="RFA26039.1"/>
    <property type="molecule type" value="Genomic_DNA"/>
</dbReference>
<evidence type="ECO:0000313" key="2">
    <source>
        <dbReference type="EMBL" id="RFA26039.1"/>
    </source>
</evidence>
<dbReference type="Proteomes" id="UP000257080">
    <property type="component" value="Unassembled WGS sequence"/>
</dbReference>
<feature type="transmembrane region" description="Helical" evidence="1">
    <location>
        <begin position="12"/>
        <end position="32"/>
    </location>
</feature>
<keyword evidence="1" id="KW-1133">Transmembrane helix</keyword>
<name>A0A3E0WAA4_9MICO</name>
<dbReference type="RefSeq" id="WP_116419270.1">
    <property type="nucleotide sequence ID" value="NZ_NBXC01000024.1"/>
</dbReference>
<gene>
    <name evidence="2" type="ORF">B7R25_12400</name>
</gene>
<comment type="caution">
    <text evidence="2">The sequence shown here is derived from an EMBL/GenBank/DDBJ whole genome shotgun (WGS) entry which is preliminary data.</text>
</comment>
<dbReference type="AlphaFoldDB" id="A0A3E0WAA4"/>
<keyword evidence="1" id="KW-0812">Transmembrane</keyword>
<reference evidence="2 3" key="1">
    <citation type="submission" date="2017-04" db="EMBL/GenBank/DDBJ databases">
        <title>Comparative genome analysis of Subtercola boreus.</title>
        <authorList>
            <person name="Cho Y.-J."/>
            <person name="Cho A."/>
            <person name="Kim O.-S."/>
            <person name="Lee J.-I."/>
        </authorList>
    </citation>
    <scope>NUCLEOTIDE SEQUENCE [LARGE SCALE GENOMIC DNA]</scope>
    <source>
        <strain evidence="2 3">P28004</strain>
    </source>
</reference>
<keyword evidence="1" id="KW-0472">Membrane</keyword>
<protein>
    <submittedName>
        <fullName evidence="2">Uncharacterized protein</fullName>
    </submittedName>
</protein>
<organism evidence="2 3">
    <name type="scientific">Subtercola boreus</name>
    <dbReference type="NCBI Taxonomy" id="120213"/>
    <lineage>
        <taxon>Bacteria</taxon>
        <taxon>Bacillati</taxon>
        <taxon>Actinomycetota</taxon>
        <taxon>Actinomycetes</taxon>
        <taxon>Micrococcales</taxon>
        <taxon>Microbacteriaceae</taxon>
        <taxon>Subtercola</taxon>
    </lineage>
</organism>